<evidence type="ECO:0000256" key="1">
    <source>
        <dbReference type="ARBA" id="ARBA00022614"/>
    </source>
</evidence>
<dbReference type="SUPFAM" id="SSF52540">
    <property type="entry name" value="P-loop containing nucleoside triphosphate hydrolases"/>
    <property type="match status" value="1"/>
</dbReference>
<reference evidence="6 7" key="1">
    <citation type="submission" date="2020-04" db="EMBL/GenBank/DDBJ databases">
        <title>The first description of lens atrophy caused by putative novel Shewanella sp. that is a new emerging pathogen for cultured rainbow trout?</title>
        <authorList>
            <person name="Saticioglu I.B."/>
            <person name="Duman M."/>
            <person name="Altun S."/>
        </authorList>
    </citation>
    <scope>NUCLEOTIDE SEQUENCE [LARGE SCALE GENOMIC DNA]</scope>
    <source>
        <strain evidence="6 7">S-1</strain>
    </source>
</reference>
<dbReference type="RefSeq" id="WP_168823221.1">
    <property type="nucleotide sequence ID" value="NZ_JABAEB010000002.1"/>
</dbReference>
<dbReference type="Pfam" id="PF12799">
    <property type="entry name" value="LRR_4"/>
    <property type="match status" value="1"/>
</dbReference>
<dbReference type="Gene3D" id="3.80.10.10">
    <property type="entry name" value="Ribonuclease Inhibitor"/>
    <property type="match status" value="1"/>
</dbReference>
<evidence type="ECO:0000256" key="4">
    <source>
        <dbReference type="ARBA" id="ARBA00022840"/>
    </source>
</evidence>
<gene>
    <name evidence="6" type="ORF">HGO26_02970</name>
</gene>
<dbReference type="SUPFAM" id="SSF52058">
    <property type="entry name" value="L domain-like"/>
    <property type="match status" value="1"/>
</dbReference>
<dbReference type="PANTHER" id="PTHR46652:SF3">
    <property type="entry name" value="LEUCINE-RICH REPEAT-CONTAINING PROTEIN 9"/>
    <property type="match status" value="1"/>
</dbReference>
<evidence type="ECO:0000256" key="3">
    <source>
        <dbReference type="ARBA" id="ARBA00022741"/>
    </source>
</evidence>
<organism evidence="6 7">
    <name type="scientific">Shewanella oncorhynchi</name>
    <dbReference type="NCBI Taxonomy" id="2726434"/>
    <lineage>
        <taxon>Bacteria</taxon>
        <taxon>Pseudomonadati</taxon>
        <taxon>Pseudomonadota</taxon>
        <taxon>Gammaproteobacteria</taxon>
        <taxon>Alteromonadales</taxon>
        <taxon>Shewanellaceae</taxon>
        <taxon>Shewanella</taxon>
    </lineage>
</organism>
<dbReference type="InterPro" id="IPR007111">
    <property type="entry name" value="NACHT_NTPase"/>
</dbReference>
<dbReference type="InterPro" id="IPR025875">
    <property type="entry name" value="Leu-rich_rpt_4"/>
</dbReference>
<protein>
    <submittedName>
        <fullName evidence="6">NACHT domain-containing protein</fullName>
    </submittedName>
</protein>
<keyword evidence="2" id="KW-0677">Repeat</keyword>
<evidence type="ECO:0000256" key="2">
    <source>
        <dbReference type="ARBA" id="ARBA00022737"/>
    </source>
</evidence>
<comment type="caution">
    <text evidence="6">The sequence shown here is derived from an EMBL/GenBank/DDBJ whole genome shotgun (WGS) entry which is preliminary data.</text>
</comment>
<feature type="domain" description="NACHT" evidence="5">
    <location>
        <begin position="100"/>
        <end position="229"/>
    </location>
</feature>
<dbReference type="EMBL" id="JABAEB010000002">
    <property type="protein sequence ID" value="NLQ21845.1"/>
    <property type="molecule type" value="Genomic_DNA"/>
</dbReference>
<dbReference type="PROSITE" id="PS50837">
    <property type="entry name" value="NACHT"/>
    <property type="match status" value="1"/>
</dbReference>
<evidence type="ECO:0000313" key="6">
    <source>
        <dbReference type="EMBL" id="NLQ21845.1"/>
    </source>
</evidence>
<dbReference type="InterPro" id="IPR032675">
    <property type="entry name" value="LRR_dom_sf"/>
</dbReference>
<keyword evidence="7" id="KW-1185">Reference proteome</keyword>
<dbReference type="InterPro" id="IPR027417">
    <property type="entry name" value="P-loop_NTPase"/>
</dbReference>
<keyword evidence="1" id="KW-0433">Leucine-rich repeat</keyword>
<sequence length="923" mass="104345">MKYFPEFEPSDKSKFIDLYREGFDRYCRQLADYYGCLNNQGLALLDDDADTDQDSAFIDDLFVLPSFGTSATSAKNFDTAQQTLQAKDNISLAKLLAAKPRQFILGDPGIGKTTFLHWLAISLAHHRSNYVQQAMGPLLPILLRVRDFRAFLTTSVNAEQFIANLKSYLGSLGELLDLDKLTEVMANGQVLLLVDGLDEIGKQEMLNLGQTLATLFSQYPSCRCIMTARVVGFDASLLWPFANIDKNQPLDLHELNEVDELDIQAKDGLNPKLANPNRLKRKIDASQLHDFGLYYIQPLNNEQRLQFSQKWCHIYVNTSDAQAQFIDDLQAAFDGNDALNNLSRTPVLLNMISFIQQRRGRLPNGRAELYQKIIETYLVSMDRARGIKNNFIDSEDFDYTDIRNWLAKLAYAMQLGKLSELLGKTGNNSVQIEKLYFDNEVGRVTNLTESELTRFFAKELEEVYEDKDKCQQTAKSLIDYIKRRTGFLIDRGQDAKQGHEAVFAFSHLSFQEYFAAHFISGQWSQLSCNSTLVDSLTLSCNSQSWFECWQLVFEDYSQNGNSRQQHSQFIDKLFGTVEQLTEKFPDRDDIFGDKVDHALHLLSKIILNPAVKLSPNYRQQQVTELWIHNFTEGQFDGSASIYSLWPELCRDYDNEESLSRKAIAVAFARCGHENAASLNLSGLQSADLRPLKLWTYLKNLDLSRTQVNNLHQLENLNQLNTLKFNDTQVSDLSPLAQLTELEWLSFSGTTVADLTSLLGLSKLYALYMGYTQVSELTPLAGLRQLNTLVLHGTKVTNLSPMANLTNIRYLICSNTDVTDLASLAKLTQLRLLRLNNTQISDLTPLANMPKLWNLEVANTSITDLTPLKKLIGLKDLDISHTQVSNLTPLAKLPSLGEVYASGCDQLDSASLKSLPKYIKVHLD</sequence>
<proteinExistence type="predicted"/>
<keyword evidence="4" id="KW-0067">ATP-binding</keyword>
<evidence type="ECO:0000259" key="5">
    <source>
        <dbReference type="PROSITE" id="PS50837"/>
    </source>
</evidence>
<evidence type="ECO:0000313" key="7">
    <source>
        <dbReference type="Proteomes" id="UP000527352"/>
    </source>
</evidence>
<dbReference type="Pfam" id="PF05729">
    <property type="entry name" value="NACHT"/>
    <property type="match status" value="1"/>
</dbReference>
<dbReference type="PANTHER" id="PTHR46652">
    <property type="entry name" value="LEUCINE-RICH REPEAT AND IQ DOMAIN-CONTAINING PROTEIN 1-RELATED"/>
    <property type="match status" value="1"/>
</dbReference>
<keyword evidence="3" id="KW-0547">Nucleotide-binding</keyword>
<dbReference type="Gene3D" id="3.40.50.300">
    <property type="entry name" value="P-loop containing nucleotide triphosphate hydrolases"/>
    <property type="match status" value="1"/>
</dbReference>
<dbReference type="InterPro" id="IPR050836">
    <property type="entry name" value="SDS22/Internalin_LRR"/>
</dbReference>
<accession>A0ABX1KI40</accession>
<name>A0ABX1KI40_9GAMM</name>
<dbReference type="Proteomes" id="UP000527352">
    <property type="component" value="Unassembled WGS sequence"/>
</dbReference>